<reference evidence="1 2" key="1">
    <citation type="submission" date="2015-09" db="EMBL/GenBank/DDBJ databases">
        <authorList>
            <consortium name="Pathogen Informatics"/>
        </authorList>
    </citation>
    <scope>NUCLEOTIDE SEQUENCE [LARGE SCALE GENOMIC DNA]</scope>
    <source>
        <strain evidence="1 2">2789STDY5608860</strain>
    </source>
</reference>
<protein>
    <submittedName>
        <fullName evidence="1">Uncharacterized protein</fullName>
    </submittedName>
</protein>
<dbReference type="Proteomes" id="UP000095384">
    <property type="component" value="Unassembled WGS sequence"/>
</dbReference>
<evidence type="ECO:0000313" key="1">
    <source>
        <dbReference type="EMBL" id="CUN61733.1"/>
    </source>
</evidence>
<proteinExistence type="predicted"/>
<sequence>MFALMSYEGDKGRTAPDSINNYFAYKTMKADAGYGMASADENSFVNEKETAFSAEA</sequence>
<organism evidence="1 2">
    <name type="scientific">Agathobacter rectalis</name>
    <dbReference type="NCBI Taxonomy" id="39491"/>
    <lineage>
        <taxon>Bacteria</taxon>
        <taxon>Bacillati</taxon>
        <taxon>Bacillota</taxon>
        <taxon>Clostridia</taxon>
        <taxon>Lachnospirales</taxon>
        <taxon>Lachnospiraceae</taxon>
        <taxon>Agathobacter</taxon>
    </lineage>
</organism>
<gene>
    <name evidence="1" type="ORF">ERS852417_00666</name>
</gene>
<evidence type="ECO:0000313" key="2">
    <source>
        <dbReference type="Proteomes" id="UP000095384"/>
    </source>
</evidence>
<name>A0A173YDL5_9FIRM</name>
<accession>A0A173YDL5</accession>
<dbReference type="AlphaFoldDB" id="A0A173YDL5"/>
<dbReference type="EMBL" id="CYYW01000003">
    <property type="protein sequence ID" value="CUN61733.1"/>
    <property type="molecule type" value="Genomic_DNA"/>
</dbReference>